<dbReference type="AlphaFoldDB" id="A0AAV8X0S2"/>
<evidence type="ECO:0000313" key="2">
    <source>
        <dbReference type="Proteomes" id="UP001162156"/>
    </source>
</evidence>
<dbReference type="EMBL" id="JANEYF010004067">
    <property type="protein sequence ID" value="KAJ8932294.1"/>
    <property type="molecule type" value="Genomic_DNA"/>
</dbReference>
<accession>A0AAV8X0S2</accession>
<sequence>MVNIDILENITADMSSMNISFWADKKCLDDSEYLLSCIKLHGSGKYVSASREFSSFLTVDDKGKIYIMDIVPPKNN</sequence>
<evidence type="ECO:0000313" key="1">
    <source>
        <dbReference type="EMBL" id="KAJ8932294.1"/>
    </source>
</evidence>
<reference evidence="1" key="1">
    <citation type="journal article" date="2023" name="Insect Mol. Biol.">
        <title>Genome sequencing provides insights into the evolution of gene families encoding plant cell wall-degrading enzymes in longhorned beetles.</title>
        <authorList>
            <person name="Shin N.R."/>
            <person name="Okamura Y."/>
            <person name="Kirsch R."/>
            <person name="Pauchet Y."/>
        </authorList>
    </citation>
    <scope>NUCLEOTIDE SEQUENCE</scope>
    <source>
        <strain evidence="1">RBIC_L_NR</strain>
    </source>
</reference>
<keyword evidence="2" id="KW-1185">Reference proteome</keyword>
<organism evidence="1 2">
    <name type="scientific">Rhamnusium bicolor</name>
    <dbReference type="NCBI Taxonomy" id="1586634"/>
    <lineage>
        <taxon>Eukaryota</taxon>
        <taxon>Metazoa</taxon>
        <taxon>Ecdysozoa</taxon>
        <taxon>Arthropoda</taxon>
        <taxon>Hexapoda</taxon>
        <taxon>Insecta</taxon>
        <taxon>Pterygota</taxon>
        <taxon>Neoptera</taxon>
        <taxon>Endopterygota</taxon>
        <taxon>Coleoptera</taxon>
        <taxon>Polyphaga</taxon>
        <taxon>Cucujiformia</taxon>
        <taxon>Chrysomeloidea</taxon>
        <taxon>Cerambycidae</taxon>
        <taxon>Lepturinae</taxon>
        <taxon>Rhagiini</taxon>
        <taxon>Rhamnusium</taxon>
    </lineage>
</organism>
<comment type="caution">
    <text evidence="1">The sequence shown here is derived from an EMBL/GenBank/DDBJ whole genome shotgun (WGS) entry which is preliminary data.</text>
</comment>
<dbReference type="Proteomes" id="UP001162156">
    <property type="component" value="Unassembled WGS sequence"/>
</dbReference>
<gene>
    <name evidence="1" type="ORF">NQ314_014787</name>
</gene>
<name>A0AAV8X0S2_9CUCU</name>
<protein>
    <submittedName>
        <fullName evidence="1">Uncharacterized protein</fullName>
    </submittedName>
</protein>
<proteinExistence type="predicted"/>